<feature type="region of interest" description="Disordered" evidence="1">
    <location>
        <begin position="335"/>
        <end position="362"/>
    </location>
</feature>
<proteinExistence type="predicted"/>
<reference evidence="2" key="1">
    <citation type="submission" date="2023-08" db="EMBL/GenBank/DDBJ databases">
        <authorList>
            <person name="Chen Y."/>
            <person name="Shah S."/>
            <person name="Dougan E. K."/>
            <person name="Thang M."/>
            <person name="Chan C."/>
        </authorList>
    </citation>
    <scope>NUCLEOTIDE SEQUENCE</scope>
</reference>
<protein>
    <submittedName>
        <fullName evidence="2">Uncharacterized protein</fullName>
    </submittedName>
</protein>
<keyword evidence="3" id="KW-1185">Reference proteome</keyword>
<sequence length="1054" mass="114604">MEGLRRELEALREAPARGHELWQRMPGTGNPLPVVLGCLMVHASRTGVHVDQEVLRSFWPPEMRREAKQRLAAEGEAAFTALLPRCAESLLAALTEGEAAPGPDWLAQWIDEDEPKEPEVEEAPNVPDLYVFGCSDPEATALLSGHYRCSGSNHGKPTWAKVSDAEEAPQICLYCWSEPSLSGWWFGTSVGGDAVIAFHPDPRAEPPESGWHVPFNGPVDVGLEISSSPPPVLALKTFQDDAAMDLLIQDAPEVLTQDAAAVQPGIQDDAAHVAPSKPSQVSSEGAAASSMPSLIQDAVAEPKLEALKEDLAAMTWGNALASQALEQTLVAPLATTWPGPPPSGVPYAPARNASAERGPKRSSMSRLPFLKRALKRIPQRLIQQEGQLLLRSRSGSALLDALRHLLADFTAPELFRSVTAKASKDKAGTAGLDDLDDLLLRLDMTLPLEVLTALWETAVHEAGLPTAAAAGVRLSYSQFARAFMREPGNTADTADAAVSAASTKLSSGFKATGRLAFSDQCRRPQPAFRKLVERTQRAQRASEHISDAWKIATTATAKEVRAATMRAKEVPTGTIAKEVQPAASFQRTLLQLVQGLDESSVRLALQMVFSKEACKKISELLKARRAARLALDTLSPDQREERKRRRNYLRVSLSHLLQLVQEWHAIKSSPGPRCVLVEYPVDFAWQNDVQVHEICRPRYVNKLVNGVPCSGTEDLVELEVVAVREGGPAAAAGVSQGDRLMSIGMRAEWDERGADCRVQTLAFEMHNSLPEGGTVSRLLQAAGGPGQGEEDFQAFAKELKLGRCVTDHLVLGAWEAVQSFQCRTYHRCTRQQVHNALQMTNSPPLAEGVADCLVDALLEAEAEQQPPLSLTSPTRAAFSVRGTPVLPERMLTRCPFCEACGGRGHTKQAPHLVAEYGVSCDRPLPGFWGGICGGAGHLSWQCPGLQQDPVEEPRCKQCLGYLPRRNRPGDHPELKHFLAQRLPCEVCSGLGHWWRNCPHLDSETVDVLQFARLRGVFMAESLLAGTRLANAVPSMGRSMPSHLAGCDQDKPYII</sequence>
<gene>
    <name evidence="2" type="ORF">EVOR1521_LOCUS22640</name>
</gene>
<evidence type="ECO:0000256" key="1">
    <source>
        <dbReference type="SAM" id="MobiDB-lite"/>
    </source>
</evidence>
<dbReference type="SUPFAM" id="SSF57756">
    <property type="entry name" value="Retrovirus zinc finger-like domains"/>
    <property type="match status" value="1"/>
</dbReference>
<dbReference type="AlphaFoldDB" id="A0AA36NEA1"/>
<name>A0AA36NEA1_9DINO</name>
<dbReference type="Proteomes" id="UP001178507">
    <property type="component" value="Unassembled WGS sequence"/>
</dbReference>
<organism evidence="2 3">
    <name type="scientific">Effrenium voratum</name>
    <dbReference type="NCBI Taxonomy" id="2562239"/>
    <lineage>
        <taxon>Eukaryota</taxon>
        <taxon>Sar</taxon>
        <taxon>Alveolata</taxon>
        <taxon>Dinophyceae</taxon>
        <taxon>Suessiales</taxon>
        <taxon>Symbiodiniaceae</taxon>
        <taxon>Effrenium</taxon>
    </lineage>
</organism>
<feature type="region of interest" description="Disordered" evidence="1">
    <location>
        <begin position="270"/>
        <end position="289"/>
    </location>
</feature>
<dbReference type="GO" id="GO:0003676">
    <property type="term" value="F:nucleic acid binding"/>
    <property type="evidence" value="ECO:0007669"/>
    <property type="project" value="InterPro"/>
</dbReference>
<comment type="caution">
    <text evidence="2">The sequence shown here is derived from an EMBL/GenBank/DDBJ whole genome shotgun (WGS) entry which is preliminary data.</text>
</comment>
<dbReference type="GO" id="GO:0008270">
    <property type="term" value="F:zinc ion binding"/>
    <property type="evidence" value="ECO:0007669"/>
    <property type="project" value="InterPro"/>
</dbReference>
<dbReference type="InterPro" id="IPR036875">
    <property type="entry name" value="Znf_CCHC_sf"/>
</dbReference>
<accession>A0AA36NEA1</accession>
<evidence type="ECO:0000313" key="2">
    <source>
        <dbReference type="EMBL" id="CAJ1399008.1"/>
    </source>
</evidence>
<dbReference type="EMBL" id="CAUJNA010003320">
    <property type="protein sequence ID" value="CAJ1399008.1"/>
    <property type="molecule type" value="Genomic_DNA"/>
</dbReference>
<evidence type="ECO:0000313" key="3">
    <source>
        <dbReference type="Proteomes" id="UP001178507"/>
    </source>
</evidence>